<evidence type="ECO:0000313" key="5">
    <source>
        <dbReference type="Proteomes" id="UP000078546"/>
    </source>
</evidence>
<feature type="region of interest" description="Disordered" evidence="2">
    <location>
        <begin position="1025"/>
        <end position="1046"/>
    </location>
</feature>
<evidence type="ECO:0000313" key="3">
    <source>
        <dbReference type="EMBL" id="SBS85003.1"/>
    </source>
</evidence>
<reference evidence="5 6" key="2">
    <citation type="submission" date="2016-05" db="EMBL/GenBank/DDBJ databases">
        <authorList>
            <person name="Naeem Raeece"/>
        </authorList>
    </citation>
    <scope>NUCLEOTIDE SEQUENCE [LARGE SCALE GENOMIC DNA]</scope>
</reference>
<feature type="region of interest" description="Disordered" evidence="2">
    <location>
        <begin position="1"/>
        <end position="47"/>
    </location>
</feature>
<feature type="compositionally biased region" description="Polar residues" evidence="2">
    <location>
        <begin position="1111"/>
        <end position="1121"/>
    </location>
</feature>
<feature type="compositionally biased region" description="Polar residues" evidence="2">
    <location>
        <begin position="437"/>
        <end position="447"/>
    </location>
</feature>
<dbReference type="VEuPathDB" id="PlasmoDB:PocGH01_11020900"/>
<keyword evidence="1" id="KW-0175">Coiled coil</keyword>
<feature type="compositionally biased region" description="Low complexity" evidence="2">
    <location>
        <begin position="1187"/>
        <end position="1203"/>
    </location>
</feature>
<feature type="coiled-coil region" evidence="1">
    <location>
        <begin position="1765"/>
        <end position="1799"/>
    </location>
</feature>
<evidence type="ECO:0000313" key="6">
    <source>
        <dbReference type="Proteomes" id="UP000078560"/>
    </source>
</evidence>
<feature type="compositionally biased region" description="Low complexity" evidence="2">
    <location>
        <begin position="1031"/>
        <end position="1043"/>
    </location>
</feature>
<dbReference type="Proteomes" id="UP000078546">
    <property type="component" value="Unassembled WGS sequence"/>
</dbReference>
<feature type="region of interest" description="Disordered" evidence="2">
    <location>
        <begin position="403"/>
        <end position="454"/>
    </location>
</feature>
<evidence type="ECO:0000313" key="4">
    <source>
        <dbReference type="EMBL" id="SBS93709.1"/>
    </source>
</evidence>
<feature type="region of interest" description="Disordered" evidence="2">
    <location>
        <begin position="230"/>
        <end position="249"/>
    </location>
</feature>
<organism evidence="4 5">
    <name type="scientific">Plasmodium ovale curtisi</name>
    <dbReference type="NCBI Taxonomy" id="864141"/>
    <lineage>
        <taxon>Eukaryota</taxon>
        <taxon>Sar</taxon>
        <taxon>Alveolata</taxon>
        <taxon>Apicomplexa</taxon>
        <taxon>Aconoidasida</taxon>
        <taxon>Haemosporida</taxon>
        <taxon>Plasmodiidae</taxon>
        <taxon>Plasmodium</taxon>
        <taxon>Plasmodium (Plasmodium)</taxon>
    </lineage>
</organism>
<feature type="region of interest" description="Disordered" evidence="2">
    <location>
        <begin position="348"/>
        <end position="369"/>
    </location>
</feature>
<proteinExistence type="predicted"/>
<feature type="region of interest" description="Disordered" evidence="2">
    <location>
        <begin position="1073"/>
        <end position="1132"/>
    </location>
</feature>
<name>A0A1A8WLB9_PLAOA</name>
<feature type="compositionally biased region" description="Low complexity" evidence="2">
    <location>
        <begin position="407"/>
        <end position="424"/>
    </location>
</feature>
<feature type="region of interest" description="Disordered" evidence="2">
    <location>
        <begin position="1167"/>
        <end position="1216"/>
    </location>
</feature>
<evidence type="ECO:0000256" key="1">
    <source>
        <dbReference type="SAM" id="Coils"/>
    </source>
</evidence>
<gene>
    <name evidence="4" type="ORF">POVCU1_026420</name>
    <name evidence="3" type="ORF">POVCU2_0029140</name>
</gene>
<dbReference type="Proteomes" id="UP000078560">
    <property type="component" value="Unassembled WGS sequence"/>
</dbReference>
<protein>
    <submittedName>
        <fullName evidence="4">Uncharacterized protein</fullName>
    </submittedName>
</protein>
<feature type="compositionally biased region" description="Low complexity" evidence="2">
    <location>
        <begin position="230"/>
        <end position="241"/>
    </location>
</feature>
<feature type="compositionally biased region" description="Basic and acidic residues" evidence="2">
    <location>
        <begin position="352"/>
        <end position="365"/>
    </location>
</feature>
<feature type="compositionally biased region" description="Polar residues" evidence="2">
    <location>
        <begin position="1175"/>
        <end position="1186"/>
    </location>
</feature>
<reference evidence="4" key="1">
    <citation type="submission" date="2016-05" db="EMBL/GenBank/DDBJ databases">
        <authorList>
            <person name="Lavstsen T."/>
            <person name="Jespersen J.S."/>
        </authorList>
    </citation>
    <scope>NUCLEOTIDE SEQUENCE [LARGE SCALE GENOMIC DNA]</scope>
</reference>
<dbReference type="EMBL" id="FLQU01000387">
    <property type="protein sequence ID" value="SBS85003.1"/>
    <property type="molecule type" value="Genomic_DNA"/>
</dbReference>
<dbReference type="EMBL" id="FLQV01000487">
    <property type="protein sequence ID" value="SBS93709.1"/>
    <property type="molecule type" value="Genomic_DNA"/>
</dbReference>
<evidence type="ECO:0000256" key="2">
    <source>
        <dbReference type="SAM" id="MobiDB-lite"/>
    </source>
</evidence>
<sequence length="2044" mass="229657">MDDTYKKENANMSNSREVEGDNFVQNSKGNDIISKGNKVPKNSKANNEVNLNENTNMYNSDYNNMCNIKYRTSNSKESGNKKLEINESLKKGNENNNAEKNFNFNFGKSHKNNINKNYNKNFPNDMKKNRNNYVSTNLKSTEDVNSVANFNEQGVIRNSNESVEYLNCNKTNYGLNSRSDLLENMNTNKDIDNAAHDFSKKCAVIPDGNDGASKVKNNCVYNKVSNLNNLNNGSNVNNMNKNRGDSHDPLNKRINMNSFSKSGTIKFNSATRFNSTNNNLLKNHNSKKKLKNMNNLLPSEVNTNTEKIHSTLRRNFHVKDFTAFECTTKKESNLDSLTYGIDNCNGGKSHTRPKDNEKNNCKLDPKMNNGNNIVHTNTIRGNKENILEISPSSGNHISSHDVKKHYSTTNNNTNVSNNGKKNNSIETTDSREDYYNVANNDRNSKSGINLDDEEDHVENVTDHDSDIYEKLFEEGAIMQGSFIRDKNYKQNKFMKGKNLNYLGYGNDIGKPFYFHHGNHAKKGRYRMKNSNNEQFKIYSNDYLLFRNRDNNFNNDMNDYIELMNKNFKYSNASVESNAKDVKPDCTTDSTIYTNNIMNAHKNMEEENDEMLQNLHYYESVHEHQNEHGRENEHENMNMMQRNYDDVFNRNLNLYCSKENRASINYFEKNSEYGDPSQLQKNFEYSMNLNPDKSMSFLNFDDTGAEWKCNPMNDYFSCKENDPLSSTISYEKMTLNGVLDFEGRGEYSLNDGNGVYNRENSDSINCDNGIIDKDGTSRRGNNVSTKKANSSGDVICSNNKISCTRGDIHSDVHSDLRSDARSDICSNSGAVFPFSTYNMSGNFDRLSNFALGIQNNEHCNNALEKNRSNALYNDNHGLGLHFGENVYDKSGKCTHVENINARNSDTICSNLNNDENHITNSDLTLMDDHNLGFTNGDNFVDNLLGNHTNKNAFGYSNDPSFAYMKNKNEHSRNYPDERNSFALPVHFECFKKKENCNDISKVGKKHCVPKKSKSNLHASRKENVDVGDLCNSSSGSSSDSTSSSFKENKNGIISKTTKKDNSATRAITTITAATSATSSAVAPPSNNDVDVAKEGATSNRNASGRRKKGALTLNTDKSSSNYKNDEGIGGVRGGGDIGCTNGRSACDGVGGEINYENVVCSGISRKFSSNDKGGESSRNPNDQMLNVSNISNYSTNSTNSTSSKSSKRKCKKNISGSNGSNDNEVICGDSNYGSGSGLTMHNGSNEMVGENGNDINLNVLNEQRIKVADFSDNFLHYEQVKFNNYTLKSGMESSDNRSKNNDFLKFPSNNLINSKFHECADNNAYVNSIYNSNRNEGTNDQSSYAQVINVGNDNEDNDNGDYFGEGGETGSGNSRCNNSISNGHNKVRDLDDNMHYGNLMNEDNLHVCPNNMKDVINLDRGFFNTPDFFTASNNNYSYNENMEKKEAYHLPITNNPLECNGDINLVTIDKEIIDPIFCFNNEKNVKSGYIVNRENFNIINNHLGTNKNAEMIFNMNRKLGNCVLNNGHDIYHNVSNKGGIYNYSDENAFYNMNMNHTQNVLYKNMGNLDNLNAHMDGNPVNMCIYNQIRAMEEKGNGNVCGSVGVTGSAGGGNNENHLLLVDNDECVMSNIEDVLYNEVNNLQHHEVKYGNSEDNANLCDGLVENDKLGCDINRIENNMEFLLHDKNSNCDPDHGHEHHQHENDNLRGCVVGNVNGNSSGSVHGNVSGSVHGNVSSNVHGNTNEDTCRDHEELNIHAKCFMTNDKITELQNIINSLKFKNRQLEKELTEVKNMHLKKKQNMILNSLSNKNDDMSSYSTYKDDTNNSDCGSIDNANKYIQNILNDKEKYNYDTKISIQKFHLAYTNNSIGKLKIAAQRDISGSFMGPKGIHVKTIKSSLHISVYKSAKDVWFPGFADSHVFLLKGNIFGILRACQLLYHYVKSKMSSSKCCIYLVAPFECVQKLLADGCKRMAIIKEECGADVRLGNLYVQVHEGFTERLMEIRGNEVSVDCALEKLVIFMQSCFSVQSYDYELLKYPCRSVLNLQ</sequence>
<accession>A0A1A8WLB9</accession>